<protein>
    <submittedName>
        <fullName evidence="2">EpsI family protein</fullName>
    </submittedName>
</protein>
<proteinExistence type="predicted"/>
<gene>
    <name evidence="2" type="ORF">JY500_10600</name>
</gene>
<dbReference type="NCBIfam" id="TIGR02914">
    <property type="entry name" value="EpsI_fam"/>
    <property type="match status" value="1"/>
</dbReference>
<dbReference type="RefSeq" id="WP_206256325.1">
    <property type="nucleotide sequence ID" value="NZ_CP071060.1"/>
</dbReference>
<evidence type="ECO:0000313" key="2">
    <source>
        <dbReference type="EMBL" id="QSI79025.1"/>
    </source>
</evidence>
<sequence>MTTLKLPSIEFSRAIWIAVSCLIAAGLALVATPRSQQVSAVASLEENVPGSFRDWTLVPSSLVQTGLTPTAQRANESANATYDQVVMRTYQNGSGNKVMLSVAYSQSLRQEIKIHRPELCYVAQGFQVLSLSDARFPLYGGPTHSPITGKRMIAVSGDRMELVSYWIRVGDIFTENALQSRLHIFLKGLHGEIPDGVLVRVSQILPKGAPSEEQEKAFTSQERFLVDLIDSTPAAGNLLLVRR</sequence>
<dbReference type="Proteomes" id="UP000663570">
    <property type="component" value="Chromosome"/>
</dbReference>
<dbReference type="EMBL" id="CP071060">
    <property type="protein sequence ID" value="QSI79025.1"/>
    <property type="molecule type" value="Genomic_DNA"/>
</dbReference>
<evidence type="ECO:0000259" key="1">
    <source>
        <dbReference type="Pfam" id="PF11984"/>
    </source>
</evidence>
<dbReference type="InterPro" id="IPR014263">
    <property type="entry name" value="Methanolan_biosynth_EpsI"/>
</dbReference>
<dbReference type="Pfam" id="PF11984">
    <property type="entry name" value="DUF3485"/>
    <property type="match status" value="1"/>
</dbReference>
<keyword evidence="3" id="KW-1185">Reference proteome</keyword>
<feature type="domain" description="Methanolan biosynthesis EpsI" evidence="1">
    <location>
        <begin position="18"/>
        <end position="232"/>
    </location>
</feature>
<dbReference type="InterPro" id="IPR054653">
    <property type="entry name" value="EpsI_type_B_pred"/>
</dbReference>
<name>A0ABX7MB95_9RHOO</name>
<organism evidence="2 3">
    <name type="scientific">Niveibacterium microcysteis</name>
    <dbReference type="NCBI Taxonomy" id="2811415"/>
    <lineage>
        <taxon>Bacteria</taxon>
        <taxon>Pseudomonadati</taxon>
        <taxon>Pseudomonadota</taxon>
        <taxon>Betaproteobacteria</taxon>
        <taxon>Rhodocyclales</taxon>
        <taxon>Rhodocyclaceae</taxon>
        <taxon>Niveibacterium</taxon>
    </lineage>
</organism>
<accession>A0ABX7MB95</accession>
<evidence type="ECO:0000313" key="3">
    <source>
        <dbReference type="Proteomes" id="UP000663570"/>
    </source>
</evidence>
<dbReference type="NCBIfam" id="NF045609">
    <property type="entry name" value="EpsI_type_B"/>
    <property type="match status" value="1"/>
</dbReference>
<reference evidence="2 3" key="1">
    <citation type="submission" date="2021-02" db="EMBL/GenBank/DDBJ databases">
        <title>Niveibacterium changnyeongensis HC41.</title>
        <authorList>
            <person name="Kang M."/>
        </authorList>
    </citation>
    <scope>NUCLEOTIDE SEQUENCE [LARGE SCALE GENOMIC DNA]</scope>
    <source>
        <strain evidence="2 3">HC41</strain>
    </source>
</reference>